<accession>A0A1Q2HPW8</accession>
<evidence type="ECO:0000256" key="2">
    <source>
        <dbReference type="ARBA" id="ARBA00023157"/>
    </source>
</evidence>
<keyword evidence="1 3" id="KW-0732">Signal</keyword>
<dbReference type="EMBL" id="CP019633">
    <property type="protein sequence ID" value="AQQ09285.1"/>
    <property type="molecule type" value="Genomic_DNA"/>
</dbReference>
<dbReference type="STRING" id="1940790.L21SP3_01088"/>
<dbReference type="SUPFAM" id="SSF49899">
    <property type="entry name" value="Concanavalin A-like lectins/glucanases"/>
    <property type="match status" value="2"/>
</dbReference>
<protein>
    <recommendedName>
        <fullName evidence="4">LamG-like jellyroll fold domain-containing protein</fullName>
    </recommendedName>
</protein>
<sequence length="729" mass="79221" precursor="true">MIIKKTVSLLFLLAASILVSAATPISHWSMDYTGTVNPVVNDSAVGAGQGVLSGGLAVDASEDHLYFFPENGYVSGYDTPPASMFNEGFSGGEESFYAGYMQGQDGVLFFPQDGYGNEFDFADSFTIEGFFKTDGDQSQNGFQQILIQDEVGFSYNITLNEGGEGALMFAVNTIASGTGQITTVYAGGPGTANFADGSWHYFAARFDDRSDRFSLTVMKEDGSVYSATQALPGGSELLHEGAGNMLIGRENFTGGRNFNGFIDELRFSSGIVSDTQLMGAVPVSVSVIHPQDGQQNVVAQDAYLEWWGDDEVIASYDVYLGETQASMTKLGNVSESFYDALTSLEANKTYYWKVDGLDASGNVEVNGPVWSFNTRPAPQKVLEWKMDETSGQTVQDTSGNGNDGSFDGWSNPTWTTGFEGNCLEFNGGGSVVNQSPDNLPLAGEDSWTMNIFVYIDQPLEEETIIAGMGDQMFTSSENTEDPSADPNMFGSLRYIASFPWSGITMYGNRTDVESGENFTPGAWQMITATYDGWTNQCVLYRNGSELAAGQFDLNDASSEVKASTYQNIWSNTLNFVGKLDEFSIYDQKLSPAEVGGMSPWAYNPYPANGAEGVDIDAELSWNAGRDAVSHDVYWGTDPNNLTFQGNQSSTNYDPGELEFSKTYYWRVDQVDSMSNTLEGKVWSFSTVIPQCDPPLPGDADGNCYIDLNDLAIMSSNWLKCNLVPSEACP</sequence>
<dbReference type="KEGG" id="pbu:L21SP3_01088"/>
<feature type="domain" description="LamG-like jellyroll fold" evidence="4">
    <location>
        <begin position="123"/>
        <end position="275"/>
    </location>
</feature>
<evidence type="ECO:0000313" key="6">
    <source>
        <dbReference type="Proteomes" id="UP000188273"/>
    </source>
</evidence>
<evidence type="ECO:0000256" key="1">
    <source>
        <dbReference type="ARBA" id="ARBA00022729"/>
    </source>
</evidence>
<dbReference type="Pfam" id="PF13385">
    <property type="entry name" value="Laminin_G_3"/>
    <property type="match status" value="2"/>
</dbReference>
<dbReference type="InterPro" id="IPR006558">
    <property type="entry name" value="LamG-like"/>
</dbReference>
<dbReference type="OrthoDB" id="292888at2"/>
<dbReference type="RefSeq" id="WP_077539849.1">
    <property type="nucleotide sequence ID" value="NZ_CP019633.1"/>
</dbReference>
<dbReference type="InterPro" id="IPR013783">
    <property type="entry name" value="Ig-like_fold"/>
</dbReference>
<proteinExistence type="predicted"/>
<organism evidence="5 6">
    <name type="scientific">Sedimentisphaera cyanobacteriorum</name>
    <dbReference type="NCBI Taxonomy" id="1940790"/>
    <lineage>
        <taxon>Bacteria</taxon>
        <taxon>Pseudomonadati</taxon>
        <taxon>Planctomycetota</taxon>
        <taxon>Phycisphaerae</taxon>
        <taxon>Sedimentisphaerales</taxon>
        <taxon>Sedimentisphaeraceae</taxon>
        <taxon>Sedimentisphaera</taxon>
    </lineage>
</organism>
<evidence type="ECO:0000313" key="5">
    <source>
        <dbReference type="EMBL" id="AQQ09285.1"/>
    </source>
</evidence>
<dbReference type="Gene3D" id="2.60.40.10">
    <property type="entry name" value="Immunoglobulins"/>
    <property type="match status" value="2"/>
</dbReference>
<keyword evidence="2" id="KW-1015">Disulfide bond</keyword>
<evidence type="ECO:0000256" key="3">
    <source>
        <dbReference type="SAM" id="SignalP"/>
    </source>
</evidence>
<reference evidence="6" key="1">
    <citation type="submission" date="2017-02" db="EMBL/GenBank/DDBJ databases">
        <title>Comparative genomics and description of representatives of a novel lineage of planctomycetes thriving in anoxic sediments.</title>
        <authorList>
            <person name="Spring S."/>
            <person name="Bunk B."/>
            <person name="Sproer C."/>
            <person name="Klenk H.-P."/>
        </authorList>
    </citation>
    <scope>NUCLEOTIDE SEQUENCE [LARGE SCALE GENOMIC DNA]</scope>
    <source>
        <strain evidence="6">L21-RPul-D3</strain>
    </source>
</reference>
<feature type="signal peptide" evidence="3">
    <location>
        <begin position="1"/>
        <end position="21"/>
    </location>
</feature>
<name>A0A1Q2HPW8_9BACT</name>
<dbReference type="Gene3D" id="2.60.120.200">
    <property type="match status" value="2"/>
</dbReference>
<dbReference type="Proteomes" id="UP000188273">
    <property type="component" value="Chromosome"/>
</dbReference>
<evidence type="ECO:0000259" key="4">
    <source>
        <dbReference type="SMART" id="SM00560"/>
    </source>
</evidence>
<feature type="chain" id="PRO_5012817646" description="LamG-like jellyroll fold domain-containing protein" evidence="3">
    <location>
        <begin position="22"/>
        <end position="729"/>
    </location>
</feature>
<dbReference type="SMART" id="SM00560">
    <property type="entry name" value="LamGL"/>
    <property type="match status" value="1"/>
</dbReference>
<gene>
    <name evidence="5" type="ORF">L21SP3_01088</name>
</gene>
<dbReference type="InterPro" id="IPR013320">
    <property type="entry name" value="ConA-like_dom_sf"/>
</dbReference>
<keyword evidence="6" id="KW-1185">Reference proteome</keyword>
<dbReference type="AlphaFoldDB" id="A0A1Q2HPW8"/>